<dbReference type="PROSITE" id="PS50937">
    <property type="entry name" value="HTH_MERR_2"/>
    <property type="match status" value="1"/>
</dbReference>
<dbReference type="PANTHER" id="PTHR30204">
    <property type="entry name" value="REDOX-CYCLING DRUG-SENSING TRANSCRIPTIONAL ACTIVATOR SOXR"/>
    <property type="match status" value="1"/>
</dbReference>
<comment type="caution">
    <text evidence="3">The sequence shown here is derived from an EMBL/GenBank/DDBJ whole genome shotgun (WGS) entry which is preliminary data.</text>
</comment>
<reference evidence="3 4" key="1">
    <citation type="submission" date="2020-05" db="EMBL/GenBank/DDBJ databases">
        <title>MicrobeNet Type strains.</title>
        <authorList>
            <person name="Nicholson A.C."/>
        </authorList>
    </citation>
    <scope>NUCLEOTIDE SEQUENCE [LARGE SCALE GENOMIC DNA]</scope>
    <source>
        <strain evidence="3 4">JCM 3224</strain>
    </source>
</reference>
<dbReference type="CDD" id="cd04761">
    <property type="entry name" value="HTH_MerR-SF"/>
    <property type="match status" value="1"/>
</dbReference>
<dbReference type="SUPFAM" id="SSF46955">
    <property type="entry name" value="Putative DNA-binding domain"/>
    <property type="match status" value="1"/>
</dbReference>
<dbReference type="EMBL" id="JABELX010000001">
    <property type="protein sequence ID" value="NNH68441.1"/>
    <property type="molecule type" value="Genomic_DNA"/>
</dbReference>
<organism evidence="3 4">
    <name type="scientific">Nocardia uniformis</name>
    <dbReference type="NCBI Taxonomy" id="53432"/>
    <lineage>
        <taxon>Bacteria</taxon>
        <taxon>Bacillati</taxon>
        <taxon>Actinomycetota</taxon>
        <taxon>Actinomycetes</taxon>
        <taxon>Mycobacteriales</taxon>
        <taxon>Nocardiaceae</taxon>
        <taxon>Nocardia</taxon>
    </lineage>
</organism>
<keyword evidence="4" id="KW-1185">Reference proteome</keyword>
<dbReference type="Proteomes" id="UP000586827">
    <property type="component" value="Unassembled WGS sequence"/>
</dbReference>
<name>A0A849C648_9NOCA</name>
<dbReference type="PANTHER" id="PTHR30204:SF93">
    <property type="entry name" value="HTH MERR-TYPE DOMAIN-CONTAINING PROTEIN"/>
    <property type="match status" value="1"/>
</dbReference>
<keyword evidence="1" id="KW-0238">DNA-binding</keyword>
<dbReference type="Pfam" id="PF13411">
    <property type="entry name" value="MerR_1"/>
    <property type="match status" value="1"/>
</dbReference>
<dbReference type="InterPro" id="IPR000551">
    <property type="entry name" value="MerR-type_HTH_dom"/>
</dbReference>
<dbReference type="GO" id="GO:0003700">
    <property type="term" value="F:DNA-binding transcription factor activity"/>
    <property type="evidence" value="ECO:0007669"/>
    <property type="project" value="InterPro"/>
</dbReference>
<evidence type="ECO:0000256" key="1">
    <source>
        <dbReference type="ARBA" id="ARBA00023125"/>
    </source>
</evidence>
<dbReference type="GO" id="GO:0003677">
    <property type="term" value="F:DNA binding"/>
    <property type="evidence" value="ECO:0007669"/>
    <property type="project" value="UniProtKB-KW"/>
</dbReference>
<gene>
    <name evidence="3" type="ORF">HLB23_00835</name>
</gene>
<evidence type="ECO:0000259" key="2">
    <source>
        <dbReference type="PROSITE" id="PS50937"/>
    </source>
</evidence>
<proteinExistence type="predicted"/>
<dbReference type="SMART" id="SM00422">
    <property type="entry name" value="HTH_MERR"/>
    <property type="match status" value="1"/>
</dbReference>
<accession>A0A849C648</accession>
<dbReference type="Gene3D" id="1.10.1660.10">
    <property type="match status" value="1"/>
</dbReference>
<sequence>MRSELVSIGELSQLTGVAVRTVRFYCDSGVLASVRSSGGHRLFDRTTAVDRLLLIRRLRALGLGLVAIGAVLDGERAMADAIAAERAAVDIELGALAWRRASLRAIEDAAPSDRAARLELLAAVRDGGSAYDLVVTFWRRILAPTSPDIFEGFVAMNVPEPLRAPTPDQVVGYAELVTLVGEQRFATAVSQQLWCSDSAGIRDRAGLLAGVADACGMAGAEIDAGLEPSPGQALDRFVDAHATARDTRDTPDFRRRLRAAARGNDPRTQRYWLRTGEILGATTAGAAQRWLFDALDRTTRT</sequence>
<dbReference type="AlphaFoldDB" id="A0A849C648"/>
<protein>
    <submittedName>
        <fullName evidence="3">MerR family transcriptional regulator</fullName>
    </submittedName>
</protein>
<evidence type="ECO:0000313" key="4">
    <source>
        <dbReference type="Proteomes" id="UP000586827"/>
    </source>
</evidence>
<feature type="domain" description="HTH merR-type" evidence="2">
    <location>
        <begin position="5"/>
        <end position="74"/>
    </location>
</feature>
<dbReference type="InterPro" id="IPR047057">
    <property type="entry name" value="MerR_fam"/>
</dbReference>
<dbReference type="InterPro" id="IPR009061">
    <property type="entry name" value="DNA-bd_dom_put_sf"/>
</dbReference>
<evidence type="ECO:0000313" key="3">
    <source>
        <dbReference type="EMBL" id="NNH68441.1"/>
    </source>
</evidence>